<sequence length="381" mass="41869">MAQPLNVLLIGAGEINFGSVEGPWNHTLRLEKILGPRLRVVALVDIDASRAKAAIDAKVASPTTAGAYSDCKILPTVAEAARSLRSDLPQVAIVGAPPFARGTDVPGRDLELQLVEAFPRCALFIEKPVSSGPEDACWRVAEALAKNSTLVGVGYMLRYLQAVQMIKTIIADNGLVVMGTNARYVMAYEWARKPAWWDKTRSGGPIVEQATHFCDLSRYFGGDVNLPSVVAHTVQHNEPPGQLSAKRFDEDAIPPEHRLPRLTSATWKYKGGAVGTLTHVIALHGNTYDTEFEVYADGYRFKLVDPYGTPKLYIRRPGIAEEEEHIFANDDPFHTELGTFLDVVDGKASKDRILSSYEDAIKTYELTWAIRRASETAAEAY</sequence>
<evidence type="ECO:0000259" key="2">
    <source>
        <dbReference type="Pfam" id="PF08635"/>
    </source>
</evidence>
<dbReference type="SUPFAM" id="SSF51735">
    <property type="entry name" value="NAD(P)-binding Rossmann-fold domains"/>
    <property type="match status" value="1"/>
</dbReference>
<feature type="domain" description="Oxidoreductase putative C-terminal" evidence="2">
    <location>
        <begin position="158"/>
        <end position="299"/>
    </location>
</feature>
<evidence type="ECO:0000313" key="3">
    <source>
        <dbReference type="EMBL" id="OSD07606.1"/>
    </source>
</evidence>
<dbReference type="AlphaFoldDB" id="A0A1Y2J2J5"/>
<dbReference type="Proteomes" id="UP000193067">
    <property type="component" value="Unassembled WGS sequence"/>
</dbReference>
<keyword evidence="4" id="KW-1185">Reference proteome</keyword>
<dbReference type="Pfam" id="PF01408">
    <property type="entry name" value="GFO_IDH_MocA"/>
    <property type="match status" value="1"/>
</dbReference>
<proteinExistence type="predicted"/>
<dbReference type="PANTHER" id="PTHR43249">
    <property type="entry name" value="UDP-N-ACETYL-2-AMINO-2-DEOXY-D-GLUCURONATE OXIDASE"/>
    <property type="match status" value="1"/>
</dbReference>
<dbReference type="OrthoDB" id="10250282at2759"/>
<feature type="domain" description="Gfo/Idh/MocA-like oxidoreductase N-terminal" evidence="1">
    <location>
        <begin position="5"/>
        <end position="155"/>
    </location>
</feature>
<dbReference type="EMBL" id="KZ084088">
    <property type="protein sequence ID" value="OSD07606.1"/>
    <property type="molecule type" value="Genomic_DNA"/>
</dbReference>
<reference evidence="3 4" key="1">
    <citation type="journal article" date="2015" name="Biotechnol. Biofuels">
        <title>Enhanced degradation of softwood versus hardwood by the white-rot fungus Pycnoporus coccineus.</title>
        <authorList>
            <person name="Couturier M."/>
            <person name="Navarro D."/>
            <person name="Chevret D."/>
            <person name="Henrissat B."/>
            <person name="Piumi F."/>
            <person name="Ruiz-Duenas F.J."/>
            <person name="Martinez A.T."/>
            <person name="Grigoriev I.V."/>
            <person name="Riley R."/>
            <person name="Lipzen A."/>
            <person name="Berrin J.G."/>
            <person name="Master E.R."/>
            <person name="Rosso M.N."/>
        </authorList>
    </citation>
    <scope>NUCLEOTIDE SEQUENCE [LARGE SCALE GENOMIC DNA]</scope>
    <source>
        <strain evidence="3 4">BRFM310</strain>
    </source>
</reference>
<dbReference type="InterPro" id="IPR013944">
    <property type="entry name" value="OxRdtase_put_C"/>
</dbReference>
<dbReference type="STRING" id="1353009.A0A1Y2J2J5"/>
<gene>
    <name evidence="3" type="ORF">PYCCODRAFT_1403293</name>
</gene>
<dbReference type="Gene3D" id="3.30.360.10">
    <property type="entry name" value="Dihydrodipicolinate Reductase, domain 2"/>
    <property type="match status" value="1"/>
</dbReference>
<evidence type="ECO:0000313" key="4">
    <source>
        <dbReference type="Proteomes" id="UP000193067"/>
    </source>
</evidence>
<evidence type="ECO:0008006" key="5">
    <source>
        <dbReference type="Google" id="ProtNLM"/>
    </source>
</evidence>
<dbReference type="Gene3D" id="3.40.50.720">
    <property type="entry name" value="NAD(P)-binding Rossmann-like Domain"/>
    <property type="match status" value="1"/>
</dbReference>
<dbReference type="SUPFAM" id="SSF55347">
    <property type="entry name" value="Glyceraldehyde-3-phosphate dehydrogenase-like, C-terminal domain"/>
    <property type="match status" value="1"/>
</dbReference>
<accession>A0A1Y2J2J5</accession>
<dbReference type="PANTHER" id="PTHR43249:SF1">
    <property type="entry name" value="D-GLUCOSIDE 3-DEHYDROGENASE"/>
    <property type="match status" value="1"/>
</dbReference>
<organism evidence="3 4">
    <name type="scientific">Trametes coccinea (strain BRFM310)</name>
    <name type="common">Pycnoporus coccineus</name>
    <dbReference type="NCBI Taxonomy" id="1353009"/>
    <lineage>
        <taxon>Eukaryota</taxon>
        <taxon>Fungi</taxon>
        <taxon>Dikarya</taxon>
        <taxon>Basidiomycota</taxon>
        <taxon>Agaricomycotina</taxon>
        <taxon>Agaricomycetes</taxon>
        <taxon>Polyporales</taxon>
        <taxon>Polyporaceae</taxon>
        <taxon>Trametes</taxon>
    </lineage>
</organism>
<dbReference type="InterPro" id="IPR036291">
    <property type="entry name" value="NAD(P)-bd_dom_sf"/>
</dbReference>
<name>A0A1Y2J2J5_TRAC3</name>
<dbReference type="InterPro" id="IPR000683">
    <property type="entry name" value="Gfo/Idh/MocA-like_OxRdtase_N"/>
</dbReference>
<dbReference type="InterPro" id="IPR052515">
    <property type="entry name" value="Gfo/Idh/MocA_Oxidoreductase"/>
</dbReference>
<protein>
    <recommendedName>
        <fullName evidence="5">Oxidoreductase C terminal-domain-containing protein</fullName>
    </recommendedName>
</protein>
<dbReference type="GO" id="GO:0000166">
    <property type="term" value="F:nucleotide binding"/>
    <property type="evidence" value="ECO:0007669"/>
    <property type="project" value="InterPro"/>
</dbReference>
<dbReference type="Pfam" id="PF08635">
    <property type="entry name" value="ox_reductase_C"/>
    <property type="match status" value="1"/>
</dbReference>
<evidence type="ECO:0000259" key="1">
    <source>
        <dbReference type="Pfam" id="PF01408"/>
    </source>
</evidence>